<proteinExistence type="inferred from homology"/>
<dbReference type="PANTHER" id="PTHR21659:SF90">
    <property type="entry name" value="PLASMA MEMBRANE PROTEOLIPID 3"/>
    <property type="match status" value="1"/>
</dbReference>
<dbReference type="InterPro" id="IPR000612">
    <property type="entry name" value="PMP3"/>
</dbReference>
<evidence type="ECO:0000256" key="5">
    <source>
        <dbReference type="ARBA" id="ARBA00023136"/>
    </source>
</evidence>
<feature type="transmembrane region" description="Helical" evidence="6">
    <location>
        <begin position="38"/>
        <end position="59"/>
    </location>
</feature>
<evidence type="ECO:0000256" key="3">
    <source>
        <dbReference type="ARBA" id="ARBA00022692"/>
    </source>
</evidence>
<evidence type="ECO:0000256" key="2">
    <source>
        <dbReference type="ARBA" id="ARBA00009530"/>
    </source>
</evidence>
<dbReference type="AlphaFoldDB" id="A0AAV5WG08"/>
<keyword evidence="8" id="KW-1185">Reference proteome</keyword>
<feature type="transmembrane region" description="Helical" evidence="6">
    <location>
        <begin position="7"/>
        <end position="26"/>
    </location>
</feature>
<feature type="non-terminal residue" evidence="7">
    <location>
        <position position="1"/>
    </location>
</feature>
<comment type="similarity">
    <text evidence="2">Belongs to the UPF0057 (PMP3) family.</text>
</comment>
<keyword evidence="5 6" id="KW-0472">Membrane</keyword>
<evidence type="ECO:0000313" key="7">
    <source>
        <dbReference type="EMBL" id="GMT30605.1"/>
    </source>
</evidence>
<organism evidence="7 8">
    <name type="scientific">Pristionchus fissidentatus</name>
    <dbReference type="NCBI Taxonomy" id="1538716"/>
    <lineage>
        <taxon>Eukaryota</taxon>
        <taxon>Metazoa</taxon>
        <taxon>Ecdysozoa</taxon>
        <taxon>Nematoda</taxon>
        <taxon>Chromadorea</taxon>
        <taxon>Rhabditida</taxon>
        <taxon>Rhabditina</taxon>
        <taxon>Diplogasteromorpha</taxon>
        <taxon>Diplogasteroidea</taxon>
        <taxon>Neodiplogasteridae</taxon>
        <taxon>Pristionchus</taxon>
    </lineage>
</organism>
<evidence type="ECO:0000313" key="8">
    <source>
        <dbReference type="Proteomes" id="UP001432322"/>
    </source>
</evidence>
<keyword evidence="3 6" id="KW-0812">Transmembrane</keyword>
<dbReference type="Pfam" id="PF01679">
    <property type="entry name" value="Pmp3"/>
    <property type="match status" value="1"/>
</dbReference>
<reference evidence="7" key="1">
    <citation type="submission" date="2023-10" db="EMBL/GenBank/DDBJ databases">
        <title>Genome assembly of Pristionchus species.</title>
        <authorList>
            <person name="Yoshida K."/>
            <person name="Sommer R.J."/>
        </authorList>
    </citation>
    <scope>NUCLEOTIDE SEQUENCE</scope>
    <source>
        <strain evidence="7">RS5133</strain>
    </source>
</reference>
<dbReference type="Proteomes" id="UP001432322">
    <property type="component" value="Unassembled WGS sequence"/>
</dbReference>
<sequence length="69" mass="8091">GMGELDTNKIIEIILILFIPPLAVWFHDRDFTKHVCLNIFLCFLFWFPAILHAIWYCFLKDKPTVIPAA</sequence>
<accession>A0AAV5WG08</accession>
<evidence type="ECO:0000256" key="4">
    <source>
        <dbReference type="ARBA" id="ARBA00022989"/>
    </source>
</evidence>
<evidence type="ECO:0000256" key="1">
    <source>
        <dbReference type="ARBA" id="ARBA00004370"/>
    </source>
</evidence>
<dbReference type="PANTHER" id="PTHR21659">
    <property type="entry name" value="HYDROPHOBIC PROTEIN RCI2 LOW TEMPERATURE AND SALT RESPONSIVE PROTEIN LTI6 -RELATED"/>
    <property type="match status" value="1"/>
</dbReference>
<gene>
    <name evidence="7" type="ORF">PFISCL1PPCAC_21902</name>
</gene>
<comment type="subcellular location">
    <subcellularLocation>
        <location evidence="1">Membrane</location>
    </subcellularLocation>
</comment>
<name>A0AAV5WG08_9BILA</name>
<evidence type="ECO:0000256" key="6">
    <source>
        <dbReference type="SAM" id="Phobius"/>
    </source>
</evidence>
<dbReference type="EMBL" id="BTSY01000005">
    <property type="protein sequence ID" value="GMT30605.1"/>
    <property type="molecule type" value="Genomic_DNA"/>
</dbReference>
<comment type="caution">
    <text evidence="7">The sequence shown here is derived from an EMBL/GenBank/DDBJ whole genome shotgun (WGS) entry which is preliminary data.</text>
</comment>
<keyword evidence="4 6" id="KW-1133">Transmembrane helix</keyword>
<protein>
    <submittedName>
        <fullName evidence="7">Uncharacterized protein</fullName>
    </submittedName>
</protein>
<dbReference type="GO" id="GO:0016020">
    <property type="term" value="C:membrane"/>
    <property type="evidence" value="ECO:0007669"/>
    <property type="project" value="UniProtKB-SubCell"/>
</dbReference>